<name>A0ABD5WGG8_9EURY</name>
<sequence length="87" mass="8277">MAPDDGERPADGAGAGPTGPGGDPRGDPRLAVAGGVAVLAAVVGYLVVRALVAAGTLGGRVELLALPAVGLLGAAGVVLLVVPFLTR</sequence>
<evidence type="ECO:0000313" key="3">
    <source>
        <dbReference type="EMBL" id="MFC7070878.1"/>
    </source>
</evidence>
<dbReference type="GeneID" id="81124570"/>
<dbReference type="Proteomes" id="UP001596461">
    <property type="component" value="Unassembled WGS sequence"/>
</dbReference>
<keyword evidence="2" id="KW-1133">Transmembrane helix</keyword>
<keyword evidence="2" id="KW-0812">Transmembrane</keyword>
<evidence type="ECO:0000256" key="2">
    <source>
        <dbReference type="SAM" id="Phobius"/>
    </source>
</evidence>
<comment type="caution">
    <text evidence="3">The sequence shown here is derived from an EMBL/GenBank/DDBJ whole genome shotgun (WGS) entry which is preliminary data.</text>
</comment>
<evidence type="ECO:0000313" key="4">
    <source>
        <dbReference type="Proteomes" id="UP001596461"/>
    </source>
</evidence>
<dbReference type="AlphaFoldDB" id="A0ABD5WGG8"/>
<proteinExistence type="predicted"/>
<feature type="compositionally biased region" description="Basic and acidic residues" evidence="1">
    <location>
        <begin position="1"/>
        <end position="10"/>
    </location>
</feature>
<reference evidence="3 4" key="1">
    <citation type="journal article" date="2019" name="Int. J. Syst. Evol. Microbiol.">
        <title>The Global Catalogue of Microorganisms (GCM) 10K type strain sequencing project: providing services to taxonomists for standard genome sequencing and annotation.</title>
        <authorList>
            <consortium name="The Broad Institute Genomics Platform"/>
            <consortium name="The Broad Institute Genome Sequencing Center for Infectious Disease"/>
            <person name="Wu L."/>
            <person name="Ma J."/>
        </authorList>
    </citation>
    <scope>NUCLEOTIDE SEQUENCE [LARGE SCALE GENOMIC DNA]</scope>
    <source>
        <strain evidence="3 4">DT31</strain>
    </source>
</reference>
<keyword evidence="4" id="KW-1185">Reference proteome</keyword>
<feature type="region of interest" description="Disordered" evidence="1">
    <location>
        <begin position="1"/>
        <end position="27"/>
    </location>
</feature>
<evidence type="ECO:0000256" key="1">
    <source>
        <dbReference type="SAM" id="MobiDB-lite"/>
    </source>
</evidence>
<protein>
    <submittedName>
        <fullName evidence="3">Uncharacterized protein</fullName>
    </submittedName>
</protein>
<dbReference type="RefSeq" id="WP_284032695.1">
    <property type="nucleotide sequence ID" value="NZ_CP126154.1"/>
</dbReference>
<gene>
    <name evidence="3" type="ORF">ACFQL9_14610</name>
</gene>
<keyword evidence="2" id="KW-0472">Membrane</keyword>
<accession>A0ABD5WGG8</accession>
<dbReference type="EMBL" id="JBHTAH010000015">
    <property type="protein sequence ID" value="MFC7070878.1"/>
    <property type="molecule type" value="Genomic_DNA"/>
</dbReference>
<feature type="transmembrane region" description="Helical" evidence="2">
    <location>
        <begin position="30"/>
        <end position="52"/>
    </location>
</feature>
<organism evidence="3 4">
    <name type="scientific">Halobaculum lipolyticum</name>
    <dbReference type="NCBI Taxonomy" id="3032001"/>
    <lineage>
        <taxon>Archaea</taxon>
        <taxon>Methanobacteriati</taxon>
        <taxon>Methanobacteriota</taxon>
        <taxon>Stenosarchaea group</taxon>
        <taxon>Halobacteria</taxon>
        <taxon>Halobacteriales</taxon>
        <taxon>Haloferacaceae</taxon>
        <taxon>Halobaculum</taxon>
    </lineage>
</organism>
<feature type="transmembrane region" description="Helical" evidence="2">
    <location>
        <begin position="64"/>
        <end position="85"/>
    </location>
</feature>
<feature type="compositionally biased region" description="Gly residues" evidence="1">
    <location>
        <begin position="13"/>
        <end position="23"/>
    </location>
</feature>